<accession>A0A6N7PR32</accession>
<dbReference type="Proteomes" id="UP000440224">
    <property type="component" value="Unassembled WGS sequence"/>
</dbReference>
<reference evidence="1 2" key="1">
    <citation type="submission" date="2019-10" db="EMBL/GenBank/DDBJ databases">
        <title>A soil myxobacterium in the family Polyangiaceae.</title>
        <authorList>
            <person name="Li Y."/>
            <person name="Wang J."/>
        </authorList>
    </citation>
    <scope>NUCLEOTIDE SEQUENCE [LARGE SCALE GENOMIC DNA]</scope>
    <source>
        <strain evidence="1 2">DSM 14734</strain>
    </source>
</reference>
<proteinExistence type="predicted"/>
<protein>
    <submittedName>
        <fullName evidence="1">Uncharacterized protein</fullName>
    </submittedName>
</protein>
<comment type="caution">
    <text evidence="1">The sequence shown here is derived from an EMBL/GenBank/DDBJ whole genome shotgun (WGS) entry which is preliminary data.</text>
</comment>
<organism evidence="1 2">
    <name type="scientific">Polyangium spumosum</name>
    <dbReference type="NCBI Taxonomy" id="889282"/>
    <lineage>
        <taxon>Bacteria</taxon>
        <taxon>Pseudomonadati</taxon>
        <taxon>Myxococcota</taxon>
        <taxon>Polyangia</taxon>
        <taxon>Polyangiales</taxon>
        <taxon>Polyangiaceae</taxon>
        <taxon>Polyangium</taxon>
    </lineage>
</organism>
<keyword evidence="2" id="KW-1185">Reference proteome</keyword>
<dbReference type="EMBL" id="WJIE01000006">
    <property type="protein sequence ID" value="MRG94642.1"/>
    <property type="molecule type" value="Genomic_DNA"/>
</dbReference>
<sequence length="119" mass="13919">MEEALKRVVEWISRQDLEQGRVHEIGLPDSLVGLSHNGKIYAAHLPDGRRCLLLKKHVGWKGNFEGLFFCTRPLLREEFMSRDNGERPFICIQGYGLFEELYIRSSRDQSVFEVYFDLN</sequence>
<dbReference type="RefSeq" id="WP_153821471.1">
    <property type="nucleotide sequence ID" value="NZ_WJIE01000006.1"/>
</dbReference>
<name>A0A6N7PR32_9BACT</name>
<dbReference type="OrthoDB" id="9553821at2"/>
<evidence type="ECO:0000313" key="1">
    <source>
        <dbReference type="EMBL" id="MRG94642.1"/>
    </source>
</evidence>
<dbReference type="AlphaFoldDB" id="A0A6N7PR32"/>
<gene>
    <name evidence="1" type="ORF">GF068_22370</name>
</gene>
<evidence type="ECO:0000313" key="2">
    <source>
        <dbReference type="Proteomes" id="UP000440224"/>
    </source>
</evidence>